<feature type="compositionally biased region" description="Acidic residues" evidence="1">
    <location>
        <begin position="443"/>
        <end position="453"/>
    </location>
</feature>
<protein>
    <submittedName>
        <fullName evidence="3">Something about silencing, SAS, complex subunit 4-domain-containing protein</fullName>
    </submittedName>
</protein>
<evidence type="ECO:0000259" key="2">
    <source>
        <dbReference type="Pfam" id="PF15460"/>
    </source>
</evidence>
<feature type="compositionally biased region" description="Basic and acidic residues" evidence="1">
    <location>
        <begin position="380"/>
        <end position="392"/>
    </location>
</feature>
<keyword evidence="4" id="KW-1185">Reference proteome</keyword>
<dbReference type="Pfam" id="PF15460">
    <property type="entry name" value="SAS4"/>
    <property type="match status" value="1"/>
</dbReference>
<feature type="region of interest" description="Disordered" evidence="1">
    <location>
        <begin position="380"/>
        <end position="501"/>
    </location>
</feature>
<feature type="domain" description="Something about silencing protein 4" evidence="2">
    <location>
        <begin position="282"/>
        <end position="377"/>
    </location>
</feature>
<feature type="compositionally biased region" description="Acidic residues" evidence="1">
    <location>
        <begin position="398"/>
        <end position="418"/>
    </location>
</feature>
<dbReference type="InterPro" id="IPR029184">
    <property type="entry name" value="Sas4_dom"/>
</dbReference>
<name>A0AAJ0M895_9PEZI</name>
<dbReference type="PANTHER" id="PTHR38422:SF1">
    <property type="entry name" value="SOMETHING ABOUT SILENCING PROTEIN 4"/>
    <property type="match status" value="1"/>
</dbReference>
<dbReference type="PANTHER" id="PTHR38422">
    <property type="entry name" value="SOMETHING ABOUT SILENCING PROTEIN 4"/>
    <property type="match status" value="1"/>
</dbReference>
<reference evidence="3" key="1">
    <citation type="journal article" date="2023" name="Mol. Phylogenet. Evol.">
        <title>Genome-scale phylogeny and comparative genomics of the fungal order Sordariales.</title>
        <authorList>
            <person name="Hensen N."/>
            <person name="Bonometti L."/>
            <person name="Westerberg I."/>
            <person name="Brannstrom I.O."/>
            <person name="Guillou S."/>
            <person name="Cros-Aarteil S."/>
            <person name="Calhoun S."/>
            <person name="Haridas S."/>
            <person name="Kuo A."/>
            <person name="Mondo S."/>
            <person name="Pangilinan J."/>
            <person name="Riley R."/>
            <person name="LaButti K."/>
            <person name="Andreopoulos B."/>
            <person name="Lipzen A."/>
            <person name="Chen C."/>
            <person name="Yan M."/>
            <person name="Daum C."/>
            <person name="Ng V."/>
            <person name="Clum A."/>
            <person name="Steindorff A."/>
            <person name="Ohm R.A."/>
            <person name="Martin F."/>
            <person name="Silar P."/>
            <person name="Natvig D.O."/>
            <person name="Lalanne C."/>
            <person name="Gautier V."/>
            <person name="Ament-Velasquez S.L."/>
            <person name="Kruys A."/>
            <person name="Hutchinson M.I."/>
            <person name="Powell A.J."/>
            <person name="Barry K."/>
            <person name="Miller A.N."/>
            <person name="Grigoriev I.V."/>
            <person name="Debuchy R."/>
            <person name="Gladieux P."/>
            <person name="Hiltunen Thoren M."/>
            <person name="Johannesson H."/>
        </authorList>
    </citation>
    <scope>NUCLEOTIDE SEQUENCE</scope>
    <source>
        <strain evidence="3">CBS 955.72</strain>
    </source>
</reference>
<feature type="compositionally biased region" description="Basic residues" evidence="1">
    <location>
        <begin position="471"/>
        <end position="480"/>
    </location>
</feature>
<accession>A0AAJ0M895</accession>
<feature type="compositionally biased region" description="Polar residues" evidence="1">
    <location>
        <begin position="123"/>
        <end position="132"/>
    </location>
</feature>
<dbReference type="GO" id="GO:0033255">
    <property type="term" value="C:SAS acetyltransferase complex"/>
    <property type="evidence" value="ECO:0007669"/>
    <property type="project" value="InterPro"/>
</dbReference>
<feature type="compositionally biased region" description="Low complexity" evidence="1">
    <location>
        <begin position="28"/>
        <end position="44"/>
    </location>
</feature>
<feature type="region of interest" description="Disordered" evidence="1">
    <location>
        <begin position="72"/>
        <end position="137"/>
    </location>
</feature>
<organism evidence="3 4">
    <name type="scientific">Lasiosphaeria hispida</name>
    <dbReference type="NCBI Taxonomy" id="260671"/>
    <lineage>
        <taxon>Eukaryota</taxon>
        <taxon>Fungi</taxon>
        <taxon>Dikarya</taxon>
        <taxon>Ascomycota</taxon>
        <taxon>Pezizomycotina</taxon>
        <taxon>Sordariomycetes</taxon>
        <taxon>Sordariomycetidae</taxon>
        <taxon>Sordariales</taxon>
        <taxon>Lasiosphaeriaceae</taxon>
        <taxon>Lasiosphaeria</taxon>
    </lineage>
</organism>
<dbReference type="EMBL" id="JAUIQD010000008">
    <property type="protein sequence ID" value="KAK3341427.1"/>
    <property type="molecule type" value="Genomic_DNA"/>
</dbReference>
<dbReference type="Proteomes" id="UP001275084">
    <property type="component" value="Unassembled WGS sequence"/>
</dbReference>
<evidence type="ECO:0000313" key="3">
    <source>
        <dbReference type="EMBL" id="KAK3341427.1"/>
    </source>
</evidence>
<dbReference type="InterPro" id="IPR038988">
    <property type="entry name" value="Sas4"/>
</dbReference>
<evidence type="ECO:0000313" key="4">
    <source>
        <dbReference type="Proteomes" id="UP001275084"/>
    </source>
</evidence>
<dbReference type="AlphaFoldDB" id="A0AAJ0M895"/>
<feature type="region of interest" description="Disordered" evidence="1">
    <location>
        <begin position="1"/>
        <end position="59"/>
    </location>
</feature>
<sequence>MAMTTSMTRSRRAEGLHPSHPNTRHPPALANAKAQNNQNFAANLHRTKRPLDASARDFDSIHPSKRARFTTGIAVEIPARSSSFHSRATREPATDAKPSQHQHHPPPPQASTTAKPTAATGHNDPNPSSRSAPPTALINVAPAPIPQQQQPVLTKHKEKVVNGLKHELHRLQPSSVDTKEQGRKLRSQEATRFKSELSAYFPDFDEVIGNEPREQHLLNLDTPMIIVASANSPSLDTSQQPHPRDTYPVRSYSDSLFTDLFDAQLIDWRFLDTKDKNKSLEDCLPDSIFEPAHKKSERLERSIRNSEKGRAQHEKDQIIRLLDGLQGPDWLRVMGVSGITESRKKTFEPARDHFIKGCQAILEKFRSWAAEEKRRKLEKERAIAEAEAEAERAAANGDADDEEEGHEEEEADEVEEVEEPPKWREIADSVDEEMADDRSTLDNDADPPDDSDVDASIAKQLREEALAAAKTKPRRGRRAVAQHTPPPLPPREPEPEKEFTSFFRKKYQRDAALSKDRRRGRNVLAWGHTVLEFEEKDFELPKEFRDEETLKVHARRKRRSKRGRHDLA</sequence>
<dbReference type="GO" id="GO:0004402">
    <property type="term" value="F:histone acetyltransferase activity"/>
    <property type="evidence" value="ECO:0007669"/>
    <property type="project" value="TreeGrafter"/>
</dbReference>
<feature type="compositionally biased region" description="Basic and acidic residues" evidence="1">
    <location>
        <begin position="49"/>
        <end position="59"/>
    </location>
</feature>
<comment type="caution">
    <text evidence="3">The sequence shown here is derived from an EMBL/GenBank/DDBJ whole genome shotgun (WGS) entry which is preliminary data.</text>
</comment>
<evidence type="ECO:0000256" key="1">
    <source>
        <dbReference type="SAM" id="MobiDB-lite"/>
    </source>
</evidence>
<gene>
    <name evidence="3" type="ORF">B0T25DRAFT_558288</name>
</gene>
<reference evidence="3" key="2">
    <citation type="submission" date="2023-06" db="EMBL/GenBank/DDBJ databases">
        <authorList>
            <consortium name="Lawrence Berkeley National Laboratory"/>
            <person name="Haridas S."/>
            <person name="Hensen N."/>
            <person name="Bonometti L."/>
            <person name="Westerberg I."/>
            <person name="Brannstrom I.O."/>
            <person name="Guillou S."/>
            <person name="Cros-Aarteil S."/>
            <person name="Calhoun S."/>
            <person name="Kuo A."/>
            <person name="Mondo S."/>
            <person name="Pangilinan J."/>
            <person name="Riley R."/>
            <person name="Labutti K."/>
            <person name="Andreopoulos B."/>
            <person name="Lipzen A."/>
            <person name="Chen C."/>
            <person name="Yanf M."/>
            <person name="Daum C."/>
            <person name="Ng V."/>
            <person name="Clum A."/>
            <person name="Steindorff A."/>
            <person name="Ohm R."/>
            <person name="Martin F."/>
            <person name="Silar P."/>
            <person name="Natvig D."/>
            <person name="Lalanne C."/>
            <person name="Gautier V."/>
            <person name="Ament-Velasquez S.L."/>
            <person name="Kruys A."/>
            <person name="Hutchinson M.I."/>
            <person name="Powell A.J."/>
            <person name="Barry K."/>
            <person name="Miller A.N."/>
            <person name="Grigoriev I.V."/>
            <person name="Debuchy R."/>
            <person name="Gladieux P."/>
            <person name="Thoren M.H."/>
            <person name="Johannesson H."/>
        </authorList>
    </citation>
    <scope>NUCLEOTIDE SEQUENCE</scope>
    <source>
        <strain evidence="3">CBS 955.72</strain>
    </source>
</reference>
<proteinExistence type="predicted"/>